<dbReference type="InterPro" id="IPR036426">
    <property type="entry name" value="Bulb-type_lectin_dom_sf"/>
</dbReference>
<evidence type="ECO:0000256" key="14">
    <source>
        <dbReference type="ARBA" id="ARBA00023157"/>
    </source>
</evidence>
<keyword evidence="11 19" id="KW-0067">ATP-binding</keyword>
<name>A0A3Q7FM01_SOLLC</name>
<dbReference type="STRING" id="4081.A0A3Q7FM01"/>
<dbReference type="Gene3D" id="1.10.510.10">
    <property type="entry name" value="Transferase(Phosphotransferase) domain 1"/>
    <property type="match status" value="2"/>
</dbReference>
<evidence type="ECO:0000259" key="21">
    <source>
        <dbReference type="PROSITE" id="PS50011"/>
    </source>
</evidence>
<protein>
    <recommendedName>
        <fullName evidence="2">non-specific serine/threonine protein kinase</fullName>
        <ecNumber evidence="2">2.7.11.1</ecNumber>
    </recommendedName>
</protein>
<sequence>MTLDVLLKEEYLKILNICQIMAKRALLEFWKILHEVDSAKRIIQIGNVHLKLVYKRKLSKEYMHIPHPCVMGNITFTFMLLMLPFVFAAIQVGAQQQPSNITLGSFLYPNRNPSYWPSSSGLFSFGFYQKGDGFQVGIWLYDKTVVWTANRDDPTLHSDAYIEFTKEGNLILWTKQNKKVLVESPQPVTSASMLDSGNFVIYNKTNVVWQSFGYPTDTILAGQRLTLGQSLVSSVTEVDHSSGRFYLSMQADGNLVAYPTNYLNGPEASYWGFMLQTRGEFGEVSSVFIGLTPTGQLFRNASNGFRFQLNTLANTSNQSPTNRAAAIYRATLDPDGIFRLYTHKFNNSSLEINWSALENQCKARGFCGLNSYCTAKNGSSIGDCSCFPGFSYVNREMKFQGCYRGFIYEESCGSSRDSTMAYNVTTIQHLKVGGYPFSQVPMVEQDCRNSCLGDCTCWAAQYMNGVCSKFKLPFVDSTLEQNDESVKSFVKQSYNISQMAGHSTPYPGKTRNRNESSKEIILILSLVLGSVAFLFTVVAIFSYIFYRIRADEYQKLLENPYLGPNEEFTLRSFSYSELEKATEHFKEDKRHGSFGNVYKGILSEGNRTVSVKRLEKIGDEGEREFKAEMTAIGQARHKNLVHLLGFCLEGSKKLLVYEYMSNGSLADIIFSSETRPSWEQRMRLALDISRGILYLHEKCETCIIHCNIKPHNILVDDSWTAKISEFGLSKFLVPDQVGNQLQLKGTRGYSAPELQNSVLISDKVDVYSYGVMLLEIICCRSNMDVNVSTEDEIFLPSWVYKCFVENDIRKLVGDEEVDVKSMERMVKVGLLCIHDDPDLRPSMRNVVLMLEGTMDIPFLACLFKMYHIILYCIVFLYCTVLFCMNTTFGRLHCFSLLDNIIHQQFELYIKLENKLLLYGRKGVVANFFFVVLFSPCFQVLNSCTIYYELTYGSKHLTLLYYFLLRRRLDQVMFPASSWIFLEKMLTVRTCPSFSPIDIMALYFLLVLFIFGSARAQSNPPITITLGSSLHPTGQSTAWYSASGHFAFGFYPQGSGYKVGIWLVGGSNNTIVWTVFPDDPEISVDSTLAFIDGKVVLKTDNSEDKTVASSSESASYANLLDNGNFVLYNQDHEAIYESFRYPTDTILGGQKLTSGSKLVSSYSSTNHSSGRFRLLMQDDGNLVAYPRNLFRPVDAYWSSQIYCDGCRNLLLLNSTGILFLINDTDSSVLRQLYTPLVQNDRAIYRATLDYDGNFRLYSHEFDSNGNSKMVVEWEAIDDICLVKGFCGLNGYCVRSNHNAPSCMCLPGSYLRENDPNFGDCQRNFTRGKCINGKEDVSVYKITTTTNLTWEDPPYFVTSLLRKEDCGKSCLEDCDCDASLFNEIGQCMKHKLPLRYVKAAPEGSRTAYFKISNLAVQNPTTDSVKPPWVVILVLSISFVLYSGTSLAFSGFYVFKFRIIKLRQLVQTGTTGLTKDFILKTCSYRELKRATDGFKEELGKGAFGAVYKGSFDKGKNLVAVKRLEKVVEEGEREFRAEMRVIGRTRHKNLIRLLGYCAEGSKRALVYEYMSNGCLANLLFQGAIRPDWNLRVNIALGVASGILYLHEECEAPIIHCDIKPQNILLDELLTAKISDFGLAKLLMPDQTRTFTGVRGTRGYLAPEWQTNAPISVKVDVFSYGIVLLEIICCRRNIEVCATKIEEIQLSTWAYSCLVEGEVDKLVGSEEVDKKTLEGMISVAIWCIQDEPALRPSMKKVLHMLQGIIDIPTPPCPSPMLFSSIIFFSGNFNQLKALWVFRVSKYSTITLGDYQNYAFDHMLGVTKI</sequence>
<feature type="transmembrane region" description="Helical" evidence="20">
    <location>
        <begin position="868"/>
        <end position="888"/>
    </location>
</feature>
<reference evidence="23" key="2">
    <citation type="submission" date="2019-01" db="UniProtKB">
        <authorList>
            <consortium name="EnsemblPlants"/>
        </authorList>
    </citation>
    <scope>IDENTIFICATION</scope>
    <source>
        <strain evidence="23">cv. Heinz 1706</strain>
    </source>
</reference>
<dbReference type="EnsemblPlants" id="Solyc03g078360.2.1">
    <property type="protein sequence ID" value="Solyc03g078360.2.1"/>
    <property type="gene ID" value="Solyc03g078360.2"/>
</dbReference>
<evidence type="ECO:0000256" key="20">
    <source>
        <dbReference type="SAM" id="Phobius"/>
    </source>
</evidence>
<feature type="transmembrane region" description="Helical" evidence="20">
    <location>
        <begin position="993"/>
        <end position="1013"/>
    </location>
</feature>
<keyword evidence="16" id="KW-0325">Glycoprotein</keyword>
<dbReference type="PROSITE" id="PS50011">
    <property type="entry name" value="PROTEIN_KINASE_DOM"/>
    <property type="match status" value="2"/>
</dbReference>
<evidence type="ECO:0000259" key="22">
    <source>
        <dbReference type="PROSITE" id="PS50927"/>
    </source>
</evidence>
<feature type="domain" description="Bulb-type lectin" evidence="22">
    <location>
        <begin position="1020"/>
        <end position="1139"/>
    </location>
</feature>
<keyword evidence="5" id="KW-0808">Transferase</keyword>
<keyword evidence="10" id="KW-0418">Kinase</keyword>
<feature type="domain" description="Protein kinase" evidence="21">
    <location>
        <begin position="583"/>
        <end position="859"/>
    </location>
</feature>
<accession>A0A3Q7FM01</accession>
<keyword evidence="13 20" id="KW-0472">Membrane</keyword>
<dbReference type="GO" id="GO:0048544">
    <property type="term" value="P:recognition of pollen"/>
    <property type="evidence" value="ECO:0007669"/>
    <property type="project" value="InterPro"/>
</dbReference>
<feature type="transmembrane region" description="Helical" evidence="20">
    <location>
        <begin position="520"/>
        <end position="546"/>
    </location>
</feature>
<dbReference type="FunFam" id="2.90.10.10:FF:000026">
    <property type="entry name" value="Serine/threonine-protein kinase"/>
    <property type="match status" value="2"/>
</dbReference>
<proteinExistence type="predicted"/>
<keyword evidence="4" id="KW-0245">EGF-like domain</keyword>
<dbReference type="PROSITE" id="PS50927">
    <property type="entry name" value="BULB_LECTIN"/>
    <property type="match status" value="3"/>
</dbReference>
<keyword evidence="24" id="KW-1185">Reference proteome</keyword>
<feature type="transmembrane region" description="Helical" evidence="20">
    <location>
        <begin position="923"/>
        <end position="947"/>
    </location>
</feature>
<evidence type="ECO:0000313" key="24">
    <source>
        <dbReference type="Proteomes" id="UP000004994"/>
    </source>
</evidence>
<dbReference type="InterPro" id="IPR017441">
    <property type="entry name" value="Protein_kinase_ATP_BS"/>
</dbReference>
<evidence type="ECO:0000256" key="9">
    <source>
        <dbReference type="ARBA" id="ARBA00022741"/>
    </source>
</evidence>
<evidence type="ECO:0000256" key="10">
    <source>
        <dbReference type="ARBA" id="ARBA00022777"/>
    </source>
</evidence>
<dbReference type="FunFam" id="1.10.510.10:FF:000237">
    <property type="entry name" value="G-type lectin S-receptor-like serine/threonine-protein kinase"/>
    <property type="match status" value="1"/>
</dbReference>
<dbReference type="FunCoup" id="A0A3Q7FM01">
    <property type="interactions" value="73"/>
</dbReference>
<dbReference type="FunFam" id="3.30.200.20:FF:000059">
    <property type="entry name" value="S-receptor-like serine/threonine-protein kinase"/>
    <property type="match status" value="2"/>
</dbReference>
<dbReference type="GO" id="GO:0004672">
    <property type="term" value="F:protein kinase activity"/>
    <property type="evidence" value="ECO:0000318"/>
    <property type="project" value="GO_Central"/>
</dbReference>
<dbReference type="Pfam" id="PF07714">
    <property type="entry name" value="PK_Tyr_Ser-Thr"/>
    <property type="match status" value="1"/>
</dbReference>
<keyword evidence="12 20" id="KW-1133">Transmembrane helix</keyword>
<reference evidence="23" key="1">
    <citation type="journal article" date="2012" name="Nature">
        <title>The tomato genome sequence provides insights into fleshy fruit evolution.</title>
        <authorList>
            <consortium name="Tomato Genome Consortium"/>
        </authorList>
    </citation>
    <scope>NUCLEOTIDE SEQUENCE [LARGE SCALE GENOMIC DNA]</scope>
    <source>
        <strain evidence="23">cv. Heinz 1706</strain>
    </source>
</reference>
<dbReference type="Gene3D" id="3.30.200.20">
    <property type="entry name" value="Phosphorylase Kinase, domain 1"/>
    <property type="match status" value="2"/>
</dbReference>
<evidence type="ECO:0000256" key="3">
    <source>
        <dbReference type="ARBA" id="ARBA00022527"/>
    </source>
</evidence>
<dbReference type="SMART" id="SM00220">
    <property type="entry name" value="S_TKc"/>
    <property type="match status" value="2"/>
</dbReference>
<dbReference type="OMA" id="FCAEERK"/>
<dbReference type="GO" id="GO:0005524">
    <property type="term" value="F:ATP binding"/>
    <property type="evidence" value="ECO:0007669"/>
    <property type="project" value="UniProtKB-UniRule"/>
</dbReference>
<dbReference type="InterPro" id="IPR001480">
    <property type="entry name" value="Bulb-type_lectin_dom"/>
</dbReference>
<dbReference type="Gramene" id="Solyc03g078360.2.1">
    <property type="protein sequence ID" value="Solyc03g078360.2.1"/>
    <property type="gene ID" value="Solyc03g078360.2"/>
</dbReference>
<dbReference type="FunFam" id="1.10.510.10:FF:000537">
    <property type="entry name" value="Putative receptor-like protein kinase"/>
    <property type="match status" value="1"/>
</dbReference>
<dbReference type="SMART" id="SM00108">
    <property type="entry name" value="B_lectin"/>
    <property type="match status" value="2"/>
</dbReference>
<evidence type="ECO:0000256" key="18">
    <source>
        <dbReference type="ARBA" id="ARBA00048679"/>
    </source>
</evidence>
<keyword evidence="9 19" id="KW-0547">Nucleotide-binding</keyword>
<evidence type="ECO:0000313" key="23">
    <source>
        <dbReference type="EnsemblPlants" id="Solyc03g078360.2.1"/>
    </source>
</evidence>
<keyword evidence="15" id="KW-0675">Receptor</keyword>
<feature type="binding site" evidence="19">
    <location>
        <position position="1518"/>
    </location>
    <ligand>
        <name>ATP</name>
        <dbReference type="ChEBI" id="CHEBI:30616"/>
    </ligand>
</feature>
<dbReference type="Pfam" id="PF00069">
    <property type="entry name" value="Pkinase"/>
    <property type="match status" value="1"/>
</dbReference>
<keyword evidence="14" id="KW-1015">Disulfide bond</keyword>
<comment type="catalytic activity">
    <reaction evidence="17">
        <text>L-threonyl-[protein] + ATP = O-phospho-L-threonyl-[protein] + ADP + H(+)</text>
        <dbReference type="Rhea" id="RHEA:46608"/>
        <dbReference type="Rhea" id="RHEA-COMP:11060"/>
        <dbReference type="Rhea" id="RHEA-COMP:11605"/>
        <dbReference type="ChEBI" id="CHEBI:15378"/>
        <dbReference type="ChEBI" id="CHEBI:30013"/>
        <dbReference type="ChEBI" id="CHEBI:30616"/>
        <dbReference type="ChEBI" id="CHEBI:61977"/>
        <dbReference type="ChEBI" id="CHEBI:456216"/>
        <dbReference type="EC" id="2.7.11.1"/>
    </reaction>
</comment>
<dbReference type="InterPro" id="IPR011009">
    <property type="entry name" value="Kinase-like_dom_sf"/>
</dbReference>
<evidence type="ECO:0000256" key="16">
    <source>
        <dbReference type="ARBA" id="ARBA00023180"/>
    </source>
</evidence>
<evidence type="ECO:0000256" key="13">
    <source>
        <dbReference type="ARBA" id="ARBA00023136"/>
    </source>
</evidence>
<dbReference type="GO" id="GO:0030246">
    <property type="term" value="F:carbohydrate binding"/>
    <property type="evidence" value="ECO:0007669"/>
    <property type="project" value="UniProtKB-KW"/>
</dbReference>
<evidence type="ECO:0000256" key="1">
    <source>
        <dbReference type="ARBA" id="ARBA00004479"/>
    </source>
</evidence>
<evidence type="ECO:0000256" key="7">
    <source>
        <dbReference type="ARBA" id="ARBA00022729"/>
    </source>
</evidence>
<dbReference type="SUPFAM" id="SSF56112">
    <property type="entry name" value="Protein kinase-like (PK-like)"/>
    <property type="match status" value="2"/>
</dbReference>
<dbReference type="CDD" id="cd00028">
    <property type="entry name" value="B_lectin"/>
    <property type="match status" value="1"/>
</dbReference>
<dbReference type="Proteomes" id="UP000004994">
    <property type="component" value="Chromosome 3"/>
</dbReference>
<comment type="catalytic activity">
    <reaction evidence="18">
        <text>L-seryl-[protein] + ATP = O-phospho-L-seryl-[protein] + ADP + H(+)</text>
        <dbReference type="Rhea" id="RHEA:17989"/>
        <dbReference type="Rhea" id="RHEA-COMP:9863"/>
        <dbReference type="Rhea" id="RHEA-COMP:11604"/>
        <dbReference type="ChEBI" id="CHEBI:15378"/>
        <dbReference type="ChEBI" id="CHEBI:29999"/>
        <dbReference type="ChEBI" id="CHEBI:30616"/>
        <dbReference type="ChEBI" id="CHEBI:83421"/>
        <dbReference type="ChEBI" id="CHEBI:456216"/>
        <dbReference type="EC" id="2.7.11.1"/>
    </reaction>
</comment>
<comment type="subcellular location">
    <subcellularLocation>
        <location evidence="1">Membrane</location>
        <topology evidence="1">Single-pass type I membrane protein</topology>
    </subcellularLocation>
</comment>
<dbReference type="PANTHER" id="PTHR47976:SF27">
    <property type="entry name" value="RECEPTOR-LIKE SERINE_THREONINE-PROTEIN KINASE"/>
    <property type="match status" value="1"/>
</dbReference>
<dbReference type="InterPro" id="IPR000858">
    <property type="entry name" value="S_locus_glycoprot_dom"/>
</dbReference>
<evidence type="ECO:0000256" key="11">
    <source>
        <dbReference type="ARBA" id="ARBA00022840"/>
    </source>
</evidence>
<keyword evidence="3" id="KW-0723">Serine/threonine-protein kinase</keyword>
<feature type="transmembrane region" description="Helical" evidence="20">
    <location>
        <begin position="65"/>
        <end position="90"/>
    </location>
</feature>
<dbReference type="InterPro" id="IPR051343">
    <property type="entry name" value="G-type_lectin_kinases/EP1-like"/>
</dbReference>
<keyword evidence="6 20" id="KW-0812">Transmembrane</keyword>
<evidence type="ECO:0000256" key="12">
    <source>
        <dbReference type="ARBA" id="ARBA00022989"/>
    </source>
</evidence>
<evidence type="ECO:0000256" key="4">
    <source>
        <dbReference type="ARBA" id="ARBA00022536"/>
    </source>
</evidence>
<keyword evidence="8" id="KW-0430">Lectin</keyword>
<dbReference type="PROSITE" id="PS00107">
    <property type="entry name" value="PROTEIN_KINASE_ATP"/>
    <property type="match status" value="1"/>
</dbReference>
<evidence type="ECO:0000256" key="5">
    <source>
        <dbReference type="ARBA" id="ARBA00022679"/>
    </source>
</evidence>
<evidence type="ECO:0000256" key="17">
    <source>
        <dbReference type="ARBA" id="ARBA00047899"/>
    </source>
</evidence>
<evidence type="ECO:0000256" key="6">
    <source>
        <dbReference type="ARBA" id="ARBA00022692"/>
    </source>
</evidence>
<evidence type="ECO:0000256" key="15">
    <source>
        <dbReference type="ARBA" id="ARBA00023170"/>
    </source>
</evidence>
<dbReference type="PROSITE" id="PS00108">
    <property type="entry name" value="PROTEIN_KINASE_ST"/>
    <property type="match status" value="1"/>
</dbReference>
<dbReference type="InterPro" id="IPR001245">
    <property type="entry name" value="Ser-Thr/Tyr_kinase_cat_dom"/>
</dbReference>
<evidence type="ECO:0000256" key="8">
    <source>
        <dbReference type="ARBA" id="ARBA00022734"/>
    </source>
</evidence>
<dbReference type="InterPro" id="IPR000719">
    <property type="entry name" value="Prot_kinase_dom"/>
</dbReference>
<keyword evidence="7" id="KW-0732">Signal</keyword>
<dbReference type="GO" id="GO:0004674">
    <property type="term" value="F:protein serine/threonine kinase activity"/>
    <property type="evidence" value="ECO:0007669"/>
    <property type="project" value="UniProtKB-KW"/>
</dbReference>
<dbReference type="Pfam" id="PF00954">
    <property type="entry name" value="S_locus_glycop"/>
    <property type="match status" value="2"/>
</dbReference>
<dbReference type="Gene3D" id="2.90.10.10">
    <property type="entry name" value="Bulb-type lectin domain"/>
    <property type="match status" value="4"/>
</dbReference>
<dbReference type="SUPFAM" id="SSF51110">
    <property type="entry name" value="alpha-D-mannose-specific plant lectins"/>
    <property type="match status" value="3"/>
</dbReference>
<feature type="domain" description="Bulb-type lectin" evidence="22">
    <location>
        <begin position="1142"/>
        <end position="1268"/>
    </location>
</feature>
<evidence type="ECO:0000256" key="2">
    <source>
        <dbReference type="ARBA" id="ARBA00012513"/>
    </source>
</evidence>
<feature type="domain" description="Protein kinase" evidence="21">
    <location>
        <begin position="1489"/>
        <end position="1760"/>
    </location>
</feature>
<dbReference type="PANTHER" id="PTHR47976">
    <property type="entry name" value="G-TYPE LECTIN S-RECEPTOR-LIKE SERINE/THREONINE-PROTEIN KINASE SD2-5"/>
    <property type="match status" value="1"/>
</dbReference>
<dbReference type="EC" id="2.7.11.1" evidence="2"/>
<dbReference type="GO" id="GO:0016020">
    <property type="term" value="C:membrane"/>
    <property type="evidence" value="ECO:0007669"/>
    <property type="project" value="UniProtKB-SubCell"/>
</dbReference>
<dbReference type="CDD" id="cd14066">
    <property type="entry name" value="STKc_IRAK"/>
    <property type="match status" value="2"/>
</dbReference>
<dbReference type="InParanoid" id="A0A3Q7FM01"/>
<dbReference type="Pfam" id="PF01453">
    <property type="entry name" value="B_lectin"/>
    <property type="match status" value="2"/>
</dbReference>
<organism evidence="23">
    <name type="scientific">Solanum lycopersicum</name>
    <name type="common">Tomato</name>
    <name type="synonym">Lycopersicon esculentum</name>
    <dbReference type="NCBI Taxonomy" id="4081"/>
    <lineage>
        <taxon>Eukaryota</taxon>
        <taxon>Viridiplantae</taxon>
        <taxon>Streptophyta</taxon>
        <taxon>Embryophyta</taxon>
        <taxon>Tracheophyta</taxon>
        <taxon>Spermatophyta</taxon>
        <taxon>Magnoliopsida</taxon>
        <taxon>eudicotyledons</taxon>
        <taxon>Gunneridae</taxon>
        <taxon>Pentapetalae</taxon>
        <taxon>asterids</taxon>
        <taxon>lamiids</taxon>
        <taxon>Solanales</taxon>
        <taxon>Solanaceae</taxon>
        <taxon>Solanoideae</taxon>
        <taxon>Solaneae</taxon>
        <taxon>Solanum</taxon>
        <taxon>Solanum subgen. Lycopersicon</taxon>
    </lineage>
</organism>
<dbReference type="InterPro" id="IPR008271">
    <property type="entry name" value="Ser/Thr_kinase_AS"/>
</dbReference>
<dbReference type="PaxDb" id="4081-Solyc03g078360.1.1"/>
<evidence type="ECO:0000256" key="19">
    <source>
        <dbReference type="PROSITE-ProRule" id="PRU10141"/>
    </source>
</evidence>
<feature type="domain" description="Bulb-type lectin" evidence="22">
    <location>
        <begin position="98"/>
        <end position="214"/>
    </location>
</feature>